<dbReference type="Pfam" id="PF13369">
    <property type="entry name" value="Transglut_core2"/>
    <property type="match status" value="1"/>
</dbReference>
<dbReference type="PANTHER" id="PTHR31350:SF29">
    <property type="entry name" value="PROTEIN SIRB1 N-TERMINAL DOMAIN-CONTAINING PROTEIN"/>
    <property type="match status" value="1"/>
</dbReference>
<reference evidence="3 4" key="1">
    <citation type="submission" date="2016-09" db="EMBL/GenBank/DDBJ databases">
        <title>The draft genome of Dichanthelium oligosanthes: A C3 panicoid grass species.</title>
        <authorList>
            <person name="Studer A.J."/>
            <person name="Schnable J.C."/>
            <person name="Brutnell T.P."/>
        </authorList>
    </citation>
    <scope>NUCLEOTIDE SEQUENCE [LARGE SCALE GENOMIC DNA]</scope>
    <source>
        <strain evidence="4">cv. Kellogg 1175</strain>
        <tissue evidence="3">Leaf</tissue>
    </source>
</reference>
<proteinExistence type="predicted"/>
<feature type="compositionally biased region" description="Polar residues" evidence="1">
    <location>
        <begin position="420"/>
        <end position="429"/>
    </location>
</feature>
<dbReference type="InterPro" id="IPR032698">
    <property type="entry name" value="SirB1_N"/>
</dbReference>
<name>A0A1E5UUJ8_9POAL</name>
<feature type="region of interest" description="Disordered" evidence="1">
    <location>
        <begin position="1"/>
        <end position="48"/>
    </location>
</feature>
<dbReference type="AlphaFoldDB" id="A0A1E5UUJ8"/>
<sequence>MTCAAAWSPPSSALGRRLRRGGSRSSCSSVRPRAAAGEEQDGGGGEAPRLVLHDSLDGAGVSTAHARAAREGFEAQVGRLTRVSAGASIAISRGTDLARAALCVAAEDDSLVSHSSVPLPVDAFIARLDDLSAGFCAGGNFPPFRAPPEVFFSYLDRYLYVHKGFRRTNGVSDVRAMYLHSALTCRSGSALMLALIYSEILKTVRIYGLLDFDAEIFFPTDPNSLPRGYDKQKSKLGDEPHIMTSKSLLVEVSLSRPLIFIFEILRALKATFWPFQSNQSSSLFLNAVAANHHGPGTLGDNQTRSHGNISAIEMAAAKAAQHRLMRGVWTNVRFGDMRRALAGTVFLVCNVISVPLLYLTKTCERLILLQHDPHELRDYAALLYHCGKYITHLCPPHCLLSGWAVGEQPIGDLRGRSHEYSQSTGNPNFSRGWLEQPQTSGKLLDQELRAVVV</sequence>
<evidence type="ECO:0000313" key="4">
    <source>
        <dbReference type="Proteomes" id="UP000095767"/>
    </source>
</evidence>
<dbReference type="EMBL" id="LWDX02062861">
    <property type="protein sequence ID" value="OEL16475.1"/>
    <property type="molecule type" value="Genomic_DNA"/>
</dbReference>
<feature type="region of interest" description="Disordered" evidence="1">
    <location>
        <begin position="416"/>
        <end position="435"/>
    </location>
</feature>
<evidence type="ECO:0000256" key="1">
    <source>
        <dbReference type="SAM" id="MobiDB-lite"/>
    </source>
</evidence>
<comment type="caution">
    <text evidence="3">The sequence shown here is derived from an EMBL/GenBank/DDBJ whole genome shotgun (WGS) entry which is preliminary data.</text>
</comment>
<dbReference type="STRING" id="888268.A0A1E5UUJ8"/>
<feature type="domain" description="Protein SirB1 N-terminal" evidence="2">
    <location>
        <begin position="147"/>
        <end position="204"/>
    </location>
</feature>
<gene>
    <name evidence="3" type="ORF">BAE44_0022505</name>
</gene>
<feature type="compositionally biased region" description="Low complexity" evidence="1">
    <location>
        <begin position="23"/>
        <end position="37"/>
    </location>
</feature>
<dbReference type="OrthoDB" id="611769at2759"/>
<accession>A0A1E5UUJ8</accession>
<organism evidence="3 4">
    <name type="scientific">Dichanthelium oligosanthes</name>
    <dbReference type="NCBI Taxonomy" id="888268"/>
    <lineage>
        <taxon>Eukaryota</taxon>
        <taxon>Viridiplantae</taxon>
        <taxon>Streptophyta</taxon>
        <taxon>Embryophyta</taxon>
        <taxon>Tracheophyta</taxon>
        <taxon>Spermatophyta</taxon>
        <taxon>Magnoliopsida</taxon>
        <taxon>Liliopsida</taxon>
        <taxon>Poales</taxon>
        <taxon>Poaceae</taxon>
        <taxon>PACMAD clade</taxon>
        <taxon>Panicoideae</taxon>
        <taxon>Panicodae</taxon>
        <taxon>Paniceae</taxon>
        <taxon>Dichantheliinae</taxon>
        <taxon>Dichanthelium</taxon>
    </lineage>
</organism>
<dbReference type="PANTHER" id="PTHR31350">
    <property type="entry name" value="SI:DKEY-261L7.2"/>
    <property type="match status" value="1"/>
</dbReference>
<evidence type="ECO:0000259" key="2">
    <source>
        <dbReference type="Pfam" id="PF13369"/>
    </source>
</evidence>
<keyword evidence="4" id="KW-1185">Reference proteome</keyword>
<evidence type="ECO:0000313" key="3">
    <source>
        <dbReference type="EMBL" id="OEL16475.1"/>
    </source>
</evidence>
<protein>
    <recommendedName>
        <fullName evidence="2">Protein SirB1 N-terminal domain-containing protein</fullName>
    </recommendedName>
</protein>
<dbReference type="Proteomes" id="UP000095767">
    <property type="component" value="Unassembled WGS sequence"/>
</dbReference>